<name>A0A1X6MV51_9APHY</name>
<dbReference type="GeneID" id="36333064"/>
<evidence type="ECO:0000256" key="1">
    <source>
        <dbReference type="ARBA" id="ARBA00025758"/>
    </source>
</evidence>
<sequence>MAPKRKRTDGDSSDDDEPSAGKQVLPVANLPEDFDGVPMDGLQYLFTVRRDARTLPHVTRVANPYEVKVEVSAAAAASDQMSTPHPGLPSEEWRELFLRRFRNFRKNSIQPSIHVDTSTSSSTTKVIPDMRDRDRWWLFLAGRPSSEWNPPKQPNRNDRARNNSYHSYGGGMRGYSGYQNTTPLVYNDHRTAFSTVPHETWLVHSENAEPASTGDPAASLPTPSGTPVRESRPDFGGERPTEAATPAVGVPPEPTPSLMQHIDHRYALHLLMYFTHWIRLYLEDDNSATHLITASHARWIFVLLSRVEDFVYAEDTAHLRDLVRACLSLIQKRKRQLDDASPESITMDETSCWIVITAITGVWGQRDLWMDAEAALREVQS</sequence>
<feature type="region of interest" description="Disordered" evidence="2">
    <location>
        <begin position="147"/>
        <end position="173"/>
    </location>
</feature>
<dbReference type="OrthoDB" id="428895at2759"/>
<gene>
    <name evidence="3" type="ORF">POSPLADRAFT_1171031</name>
</gene>
<feature type="region of interest" description="Disordered" evidence="2">
    <location>
        <begin position="1"/>
        <end position="32"/>
    </location>
</feature>
<evidence type="ECO:0000313" key="3">
    <source>
        <dbReference type="EMBL" id="OSX60096.1"/>
    </source>
</evidence>
<dbReference type="RefSeq" id="XP_024336890.1">
    <property type="nucleotide sequence ID" value="XM_024488115.1"/>
</dbReference>
<dbReference type="GO" id="GO:0005634">
    <property type="term" value="C:nucleus"/>
    <property type="evidence" value="ECO:0007669"/>
    <property type="project" value="TreeGrafter"/>
</dbReference>
<evidence type="ECO:0000313" key="4">
    <source>
        <dbReference type="Proteomes" id="UP000194127"/>
    </source>
</evidence>
<proteinExistence type="inferred from homology"/>
<organism evidence="3 4">
    <name type="scientific">Postia placenta MAD-698-R-SB12</name>
    <dbReference type="NCBI Taxonomy" id="670580"/>
    <lineage>
        <taxon>Eukaryota</taxon>
        <taxon>Fungi</taxon>
        <taxon>Dikarya</taxon>
        <taxon>Basidiomycota</taxon>
        <taxon>Agaricomycotina</taxon>
        <taxon>Agaricomycetes</taxon>
        <taxon>Polyporales</taxon>
        <taxon>Adustoporiaceae</taxon>
        <taxon>Rhodonia</taxon>
    </lineage>
</organism>
<reference evidence="3 4" key="1">
    <citation type="submission" date="2017-04" db="EMBL/GenBank/DDBJ databases">
        <title>Genome Sequence of the Model Brown-Rot Fungus Postia placenta SB12.</title>
        <authorList>
            <consortium name="DOE Joint Genome Institute"/>
            <person name="Gaskell J."/>
            <person name="Kersten P."/>
            <person name="Larrondo L.F."/>
            <person name="Canessa P."/>
            <person name="Martinez D."/>
            <person name="Hibbett D."/>
            <person name="Schmoll M."/>
            <person name="Kubicek C.P."/>
            <person name="Martinez A.T."/>
            <person name="Yadav J."/>
            <person name="Master E."/>
            <person name="Magnuson J.K."/>
            <person name="James T."/>
            <person name="Yaver D."/>
            <person name="Berka R."/>
            <person name="Labutti K."/>
            <person name="Lipzen A."/>
            <person name="Aerts A."/>
            <person name="Barry K."/>
            <person name="Henrissat B."/>
            <person name="Blanchette R."/>
            <person name="Grigoriev I."/>
            <person name="Cullen D."/>
        </authorList>
    </citation>
    <scope>NUCLEOTIDE SEQUENCE [LARGE SCALE GENOMIC DNA]</scope>
    <source>
        <strain evidence="3 4">MAD-698-R-SB12</strain>
    </source>
</reference>
<protein>
    <submittedName>
        <fullName evidence="3">Uncharacterized protein</fullName>
    </submittedName>
</protein>
<dbReference type="InterPro" id="IPR035426">
    <property type="entry name" value="Gemin2/Brr1"/>
</dbReference>
<dbReference type="EMBL" id="KZ110600">
    <property type="protein sequence ID" value="OSX60096.1"/>
    <property type="molecule type" value="Genomic_DNA"/>
</dbReference>
<dbReference type="AlphaFoldDB" id="A0A1X6MV51"/>
<dbReference type="GO" id="GO:0032797">
    <property type="term" value="C:SMN complex"/>
    <property type="evidence" value="ECO:0007669"/>
    <property type="project" value="TreeGrafter"/>
</dbReference>
<dbReference type="PANTHER" id="PTHR12794:SF0">
    <property type="entry name" value="GEM-ASSOCIATED PROTEIN 2"/>
    <property type="match status" value="1"/>
</dbReference>
<dbReference type="GO" id="GO:0000387">
    <property type="term" value="P:spliceosomal snRNP assembly"/>
    <property type="evidence" value="ECO:0007669"/>
    <property type="project" value="InterPro"/>
</dbReference>
<dbReference type="Pfam" id="PF04938">
    <property type="entry name" value="SIP1"/>
    <property type="match status" value="1"/>
</dbReference>
<evidence type="ECO:0000256" key="2">
    <source>
        <dbReference type="SAM" id="MobiDB-lite"/>
    </source>
</evidence>
<dbReference type="Proteomes" id="UP000194127">
    <property type="component" value="Unassembled WGS sequence"/>
</dbReference>
<feature type="region of interest" description="Disordered" evidence="2">
    <location>
        <begin position="207"/>
        <end position="253"/>
    </location>
</feature>
<dbReference type="Gene3D" id="1.20.58.1070">
    <property type="match status" value="1"/>
</dbReference>
<dbReference type="PANTHER" id="PTHR12794">
    <property type="entry name" value="GEMIN2"/>
    <property type="match status" value="1"/>
</dbReference>
<feature type="compositionally biased region" description="Basic and acidic residues" evidence="2">
    <location>
        <begin position="229"/>
        <end position="241"/>
    </location>
</feature>
<accession>A0A1X6MV51</accession>
<comment type="similarity">
    <text evidence="1">Belongs to the gemin-2 family.</text>
</comment>
<keyword evidence="4" id="KW-1185">Reference proteome</keyword>